<reference evidence="1 2" key="1">
    <citation type="journal article" date="2013" name="Genome Biol.">
        <title>Draft genome of the mountain pine beetle, Dendroctonus ponderosae Hopkins, a major forest pest.</title>
        <authorList>
            <person name="Keeling C.I."/>
            <person name="Yuen M.M."/>
            <person name="Liao N.Y."/>
            <person name="Docking T.R."/>
            <person name="Chan S.K."/>
            <person name="Taylor G.A."/>
            <person name="Palmquist D.L."/>
            <person name="Jackman S.D."/>
            <person name="Nguyen A."/>
            <person name="Li M."/>
            <person name="Henderson H."/>
            <person name="Janes J.K."/>
            <person name="Zhao Y."/>
            <person name="Pandoh P."/>
            <person name="Moore R."/>
            <person name="Sperling F.A."/>
            <person name="Huber D.P."/>
            <person name="Birol I."/>
            <person name="Jones S.J."/>
            <person name="Bohlmann J."/>
        </authorList>
    </citation>
    <scope>NUCLEOTIDE SEQUENCE</scope>
</reference>
<dbReference type="Pfam" id="PF14223">
    <property type="entry name" value="Retrotran_gag_2"/>
    <property type="match status" value="1"/>
</dbReference>
<evidence type="ECO:0000313" key="2">
    <source>
        <dbReference type="Proteomes" id="UP000030742"/>
    </source>
</evidence>
<proteinExistence type="predicted"/>
<dbReference type="Proteomes" id="UP000030742">
    <property type="component" value="Unassembled WGS sequence"/>
</dbReference>
<organism evidence="1 2">
    <name type="scientific">Dendroctonus ponderosae</name>
    <name type="common">Mountain pine beetle</name>
    <dbReference type="NCBI Taxonomy" id="77166"/>
    <lineage>
        <taxon>Eukaryota</taxon>
        <taxon>Metazoa</taxon>
        <taxon>Ecdysozoa</taxon>
        <taxon>Arthropoda</taxon>
        <taxon>Hexapoda</taxon>
        <taxon>Insecta</taxon>
        <taxon>Pterygota</taxon>
        <taxon>Neoptera</taxon>
        <taxon>Endopterygota</taxon>
        <taxon>Coleoptera</taxon>
        <taxon>Polyphaga</taxon>
        <taxon>Cucujiformia</taxon>
        <taxon>Curculionidae</taxon>
        <taxon>Scolytinae</taxon>
        <taxon>Dendroctonus</taxon>
    </lineage>
</organism>
<accession>U4V094</accession>
<dbReference type="EMBL" id="KI209576">
    <property type="protein sequence ID" value="ERL96060.1"/>
    <property type="molecule type" value="Genomic_DNA"/>
</dbReference>
<name>U4V094_DENPD</name>
<dbReference type="AlphaFoldDB" id="U4V094"/>
<evidence type="ECO:0000313" key="1">
    <source>
        <dbReference type="EMBL" id="ERL96060.1"/>
    </source>
</evidence>
<protein>
    <submittedName>
        <fullName evidence="1">Uncharacterized protein</fullName>
    </submittedName>
</protein>
<sequence length="150" mass="17249">MWQKLLAVHEQKTEVSNELLWQKFYDYRMVVGDSIAAYLSKIESIVKKLRDIKEPLSESAICSKVINSVPQKFNAFRTAWDSVTASDQTFTNLTARLLKDESRKTATDDETTRLALQAKLDEQSLKSNKKKSISEIKRNTNCNYCKKKGH</sequence>
<gene>
    <name evidence="1" type="ORF">D910_00905</name>
</gene>